<comment type="caution">
    <text evidence="3">The sequence shown here is derived from an EMBL/GenBank/DDBJ whole genome shotgun (WGS) entry which is preliminary data.</text>
</comment>
<dbReference type="SMART" id="SM01362">
    <property type="entry name" value="DUF663"/>
    <property type="match status" value="1"/>
</dbReference>
<dbReference type="InParanoid" id="G4TZR4"/>
<dbReference type="GO" id="GO:0000479">
    <property type="term" value="P:endonucleolytic cleavage of tricistronic rRNA transcript (SSU-rRNA, 5.8S rRNA, LSU-rRNA)"/>
    <property type="evidence" value="ECO:0007669"/>
    <property type="project" value="TreeGrafter"/>
</dbReference>
<dbReference type="InterPro" id="IPR039761">
    <property type="entry name" value="Bms1/Tsr1"/>
</dbReference>
<dbReference type="PANTHER" id="PTHR12858:SF1">
    <property type="entry name" value="PRE-RRNA-PROCESSING PROTEIN TSR1 HOMOLOG"/>
    <property type="match status" value="1"/>
</dbReference>
<evidence type="ECO:0000313" key="4">
    <source>
        <dbReference type="Proteomes" id="UP000007148"/>
    </source>
</evidence>
<gene>
    <name evidence="3" type="ORF">PIIN_10793</name>
</gene>
<protein>
    <submittedName>
        <fullName evidence="3">Related to TSR1-protein involved in 20S rRNA accumulation</fullName>
    </submittedName>
</protein>
<dbReference type="FunCoup" id="G4TZR4">
    <property type="interactions" value="447"/>
</dbReference>
<reference evidence="3 4" key="1">
    <citation type="journal article" date="2011" name="PLoS Pathog.">
        <title>Endophytic Life Strategies Decoded by Genome and Transcriptome Analyses of the Mutualistic Root Symbiont Piriformospora indica.</title>
        <authorList>
            <person name="Zuccaro A."/>
            <person name="Lahrmann U."/>
            <person name="Guldener U."/>
            <person name="Langen G."/>
            <person name="Pfiffi S."/>
            <person name="Biedenkopf D."/>
            <person name="Wong P."/>
            <person name="Samans B."/>
            <person name="Grimm C."/>
            <person name="Basiewicz M."/>
            <person name="Murat C."/>
            <person name="Martin F."/>
            <person name="Kogel K.H."/>
        </authorList>
    </citation>
    <scope>NUCLEOTIDE SEQUENCE [LARGE SCALE GENOMIC DNA]</scope>
    <source>
        <strain evidence="3 4">DSM 11827</strain>
    </source>
</reference>
<dbReference type="PANTHER" id="PTHR12858">
    <property type="entry name" value="RIBOSOME BIOGENESIS PROTEIN"/>
    <property type="match status" value="1"/>
</dbReference>
<feature type="compositionally biased region" description="Acidic residues" evidence="1">
    <location>
        <begin position="128"/>
        <end position="137"/>
    </location>
</feature>
<dbReference type="Proteomes" id="UP000007148">
    <property type="component" value="Unassembled WGS sequence"/>
</dbReference>
<evidence type="ECO:0000259" key="2">
    <source>
        <dbReference type="SMART" id="SM01362"/>
    </source>
</evidence>
<dbReference type="GO" id="GO:0030688">
    <property type="term" value="C:preribosome, small subunit precursor"/>
    <property type="evidence" value="ECO:0007669"/>
    <property type="project" value="TreeGrafter"/>
</dbReference>
<feature type="domain" description="Ribosome biogenesis protein BMS1/TSR1 C-terminal" evidence="2">
    <location>
        <begin position="178"/>
        <end position="360"/>
    </location>
</feature>
<accession>G4TZR4</accession>
<evidence type="ECO:0000313" key="3">
    <source>
        <dbReference type="EMBL" id="CCA76807.1"/>
    </source>
</evidence>
<feature type="compositionally biased region" description="Acidic residues" evidence="1">
    <location>
        <begin position="88"/>
        <end position="106"/>
    </location>
</feature>
<dbReference type="eggNOG" id="KOG1980">
    <property type="taxonomic scope" value="Eukaryota"/>
</dbReference>
<dbReference type="GO" id="GO:0003924">
    <property type="term" value="F:GTPase activity"/>
    <property type="evidence" value="ECO:0007669"/>
    <property type="project" value="TreeGrafter"/>
</dbReference>
<evidence type="ECO:0000256" key="1">
    <source>
        <dbReference type="SAM" id="MobiDB-lite"/>
    </source>
</evidence>
<proteinExistence type="predicted"/>
<dbReference type="HOGENOM" id="CLU_744178_0_0_1"/>
<dbReference type="EMBL" id="CAFZ01001019">
    <property type="protein sequence ID" value="CCA76807.1"/>
    <property type="molecule type" value="Genomic_DNA"/>
</dbReference>
<dbReference type="InterPro" id="IPR007034">
    <property type="entry name" value="BMS1_TSR1_C"/>
</dbReference>
<sequence>MDVEAKVLSEPSTGGAGDDVDQQDDLVSVNEVDDMQNEQTWPTEEDMREGASAIDGTDDLPDADEGTTPKVVKRVPKGTSAYQAAWLLEDEEVDEDTSEPDDEEGTERDGGGSVDMNDGASEMASKVDDDEEYEDVVEEKSSRAVAFEDMDMEEEKRQLESWRARQKEHSTHLAFPDEIDTPMDIPARQRFARYRGLKSFRTSPWDPNENLPRDYAKIFRVGEKEWDSVSRKIMHGDAGDGIEPGTRVTLEIQGVPQAFMDAYDPTLPLVVHALYRHEHKKTVLNFTLQRNSEYNEPVRSKDSLILCVGPRRLAVNPLFSQHLRGGAKSTNNVHKFERFLREGVTSVGDHLRTVDIWKTSSHAPQGNRRSTM</sequence>
<keyword evidence="4" id="KW-1185">Reference proteome</keyword>
<dbReference type="GO" id="GO:0005525">
    <property type="term" value="F:GTP binding"/>
    <property type="evidence" value="ECO:0007669"/>
    <property type="project" value="TreeGrafter"/>
</dbReference>
<dbReference type="GO" id="GO:0000462">
    <property type="term" value="P:maturation of SSU-rRNA from tricistronic rRNA transcript (SSU-rRNA, 5.8S rRNA, LSU-rRNA)"/>
    <property type="evidence" value="ECO:0007669"/>
    <property type="project" value="TreeGrafter"/>
</dbReference>
<feature type="compositionally biased region" description="Acidic residues" evidence="1">
    <location>
        <begin position="56"/>
        <end position="65"/>
    </location>
</feature>
<organism evidence="3 4">
    <name type="scientific">Serendipita indica (strain DSM 11827)</name>
    <name type="common">Root endophyte fungus</name>
    <name type="synonym">Piriformospora indica</name>
    <dbReference type="NCBI Taxonomy" id="1109443"/>
    <lineage>
        <taxon>Eukaryota</taxon>
        <taxon>Fungi</taxon>
        <taxon>Dikarya</taxon>
        <taxon>Basidiomycota</taxon>
        <taxon>Agaricomycotina</taxon>
        <taxon>Agaricomycetes</taxon>
        <taxon>Sebacinales</taxon>
        <taxon>Serendipitaceae</taxon>
        <taxon>Serendipita</taxon>
    </lineage>
</organism>
<dbReference type="STRING" id="1109443.G4TZR4"/>
<name>G4TZR4_SERID</name>
<feature type="region of interest" description="Disordered" evidence="1">
    <location>
        <begin position="1"/>
        <end position="141"/>
    </location>
</feature>
<dbReference type="AlphaFoldDB" id="G4TZR4"/>
<dbReference type="Pfam" id="PF04950">
    <property type="entry name" value="RIBIOP_C"/>
    <property type="match status" value="1"/>
</dbReference>
<dbReference type="OrthoDB" id="119302at2759"/>
<dbReference type="GO" id="GO:0034511">
    <property type="term" value="F:U3 snoRNA binding"/>
    <property type="evidence" value="ECO:0007669"/>
    <property type="project" value="TreeGrafter"/>
</dbReference>